<sequence length="111" mass="12604">MATTILADRSASISELKRNPTATMQSAGGRPVAILNHSKPAFYCVPAELYAVMLDIIEERELAALVKRRLNEEEVEVKWDALDSKVRESFKKKLKKRAQSLEELKPQKHKL</sequence>
<organism evidence="2 3">
    <name type="scientific">Yersinia mollaretii</name>
    <dbReference type="NCBI Taxonomy" id="33060"/>
    <lineage>
        <taxon>Bacteria</taxon>
        <taxon>Pseudomonadati</taxon>
        <taxon>Pseudomonadota</taxon>
        <taxon>Gammaproteobacteria</taxon>
        <taxon>Enterobacterales</taxon>
        <taxon>Yersiniaceae</taxon>
        <taxon>Yersinia</taxon>
    </lineage>
</organism>
<evidence type="ECO:0000313" key="2">
    <source>
        <dbReference type="EMBL" id="CNH81818.1"/>
    </source>
</evidence>
<dbReference type="EMBL" id="CQBM01000002">
    <property type="protein sequence ID" value="CNH81818.1"/>
    <property type="molecule type" value="Genomic_DNA"/>
</dbReference>
<name>A0AA36LPF1_YERMO</name>
<evidence type="ECO:0000256" key="1">
    <source>
        <dbReference type="ARBA" id="ARBA00009981"/>
    </source>
</evidence>
<dbReference type="AlphaFoldDB" id="A0AA36LPF1"/>
<proteinExistence type="inferred from homology"/>
<evidence type="ECO:0000313" key="3">
    <source>
        <dbReference type="Proteomes" id="UP000040841"/>
    </source>
</evidence>
<gene>
    <name evidence="2" type="primary">yafN_2</name>
    <name evidence="2" type="ORF">ERS008502_01427</name>
</gene>
<accession>A0AA36LPF1</accession>
<reference evidence="2 3" key="1">
    <citation type="submission" date="2015-03" db="EMBL/GenBank/DDBJ databases">
        <authorList>
            <consortium name="Pathogen Informatics"/>
            <person name="Murphy D."/>
        </authorList>
    </citation>
    <scope>NUCLEOTIDE SEQUENCE [LARGE SCALE GENOMIC DNA]</scope>
    <source>
        <strain evidence="2 3">FE82747</strain>
    </source>
</reference>
<dbReference type="SUPFAM" id="SSF143120">
    <property type="entry name" value="YefM-like"/>
    <property type="match status" value="1"/>
</dbReference>
<protein>
    <submittedName>
        <fullName evidence="2">Stbd replicon stabilization protein (Antitoxin to StbE)</fullName>
    </submittedName>
</protein>
<comment type="caution">
    <text evidence="2">The sequence shown here is derived from an EMBL/GenBank/DDBJ whole genome shotgun (WGS) entry which is preliminary data.</text>
</comment>
<dbReference type="InterPro" id="IPR036165">
    <property type="entry name" value="YefM-like_sf"/>
</dbReference>
<comment type="similarity">
    <text evidence="1">Belongs to the phD/YefM antitoxin family.</text>
</comment>
<dbReference type="Proteomes" id="UP000040841">
    <property type="component" value="Unassembled WGS sequence"/>
</dbReference>